<evidence type="ECO:0000313" key="2">
    <source>
        <dbReference type="Proteomes" id="UP000032668"/>
    </source>
</evidence>
<keyword evidence="2" id="KW-1185">Reference proteome</keyword>
<reference evidence="1 2" key="1">
    <citation type="submission" date="2012-11" db="EMBL/GenBank/DDBJ databases">
        <title>Whole genome sequence of Acidocella aminolytica 101 = DSM 11237.</title>
        <authorList>
            <person name="Azuma Y."/>
            <person name="Higashiura N."/>
            <person name="Hirakawa H."/>
            <person name="Matsushita K."/>
        </authorList>
    </citation>
    <scope>NUCLEOTIDE SEQUENCE [LARGE SCALE GENOMIC DNA]</scope>
    <source>
        <strain evidence="2">101 / DSM 11237</strain>
    </source>
</reference>
<accession>A0A0D6PIC6</accession>
<dbReference type="AlphaFoldDB" id="A0A0D6PIC6"/>
<name>A0A0D6PIC6_9PROT</name>
<proteinExistence type="predicted"/>
<dbReference type="STRING" id="1120923.SAMN02746095_03420"/>
<comment type="caution">
    <text evidence="1">The sequence shown here is derived from an EMBL/GenBank/DDBJ whole genome shotgun (WGS) entry which is preliminary data.</text>
</comment>
<dbReference type="RefSeq" id="WP_048879496.1">
    <property type="nucleotide sequence ID" value="NZ_BAPR01000016.1"/>
</dbReference>
<protein>
    <submittedName>
        <fullName evidence="1">Uncharacterized protein</fullName>
    </submittedName>
</protein>
<dbReference type="Proteomes" id="UP000032668">
    <property type="component" value="Unassembled WGS sequence"/>
</dbReference>
<evidence type="ECO:0000313" key="1">
    <source>
        <dbReference type="EMBL" id="GAN81111.1"/>
    </source>
</evidence>
<organism evidence="1 2">
    <name type="scientific">Acidocella aminolytica 101 = DSM 11237</name>
    <dbReference type="NCBI Taxonomy" id="1120923"/>
    <lineage>
        <taxon>Bacteria</taxon>
        <taxon>Pseudomonadati</taxon>
        <taxon>Pseudomonadota</taxon>
        <taxon>Alphaproteobacteria</taxon>
        <taxon>Acetobacterales</taxon>
        <taxon>Acidocellaceae</taxon>
        <taxon>Acidocella</taxon>
    </lineage>
</organism>
<sequence>MFNLLARYTEGKVDLVGCSECILAPSCRVTCAFREAVEKFFLILDRYNLAGVMVQGEPAQLRRILTAETLLR</sequence>
<gene>
    <name evidence="1" type="ORF">Aam_076_016</name>
</gene>
<dbReference type="EMBL" id="BANC01000074">
    <property type="protein sequence ID" value="GAN81111.1"/>
    <property type="molecule type" value="Genomic_DNA"/>
</dbReference>